<comment type="caution">
    <text evidence="2">The sequence shown here is derived from an EMBL/GenBank/DDBJ whole genome shotgun (WGS) entry which is preliminary data.</text>
</comment>
<reference evidence="2 3" key="1">
    <citation type="submission" date="2024-01" db="EMBL/GenBank/DDBJ databases">
        <title>The genomes of 5 underutilized Papilionoideae crops provide insights into root nodulation and disease resistanc.</title>
        <authorList>
            <person name="Jiang F."/>
        </authorList>
    </citation>
    <scope>NUCLEOTIDE SEQUENCE [LARGE SCALE GENOMIC DNA]</scope>
    <source>
        <strain evidence="2">JINMINGXINNONG_FW02</strain>
        <tissue evidence="2">Leaves</tissue>
    </source>
</reference>
<keyword evidence="1" id="KW-0472">Membrane</keyword>
<evidence type="ECO:0000256" key="1">
    <source>
        <dbReference type="SAM" id="Phobius"/>
    </source>
</evidence>
<evidence type="ECO:0000313" key="2">
    <source>
        <dbReference type="EMBL" id="KAK7377860.1"/>
    </source>
</evidence>
<dbReference type="EMBL" id="JAYMYR010000002">
    <property type="protein sequence ID" value="KAK7377860.1"/>
    <property type="molecule type" value="Genomic_DNA"/>
</dbReference>
<protein>
    <submittedName>
        <fullName evidence="2">Uncharacterized protein</fullName>
    </submittedName>
</protein>
<feature type="transmembrane region" description="Helical" evidence="1">
    <location>
        <begin position="43"/>
        <end position="65"/>
    </location>
</feature>
<keyword evidence="1" id="KW-1133">Transmembrane helix</keyword>
<gene>
    <name evidence="2" type="ORF">VNO80_03293</name>
</gene>
<evidence type="ECO:0000313" key="3">
    <source>
        <dbReference type="Proteomes" id="UP001374584"/>
    </source>
</evidence>
<accession>A0AAN9NSW1</accession>
<dbReference type="AlphaFoldDB" id="A0AAN9NSW1"/>
<name>A0AAN9NSW1_PHACN</name>
<keyword evidence="3" id="KW-1185">Reference proteome</keyword>
<proteinExistence type="predicted"/>
<sequence>MISSDIISLSSLTSSHVDVLQASKRRECWAEYNGPLTEEDRRVFLLSYFLVQDFFFSSYALLLIIRAHPYLFATRLEEGCKLISIYTQSRTQRVFKQRRVWAFSEPCTTPHHTNEFWVSISVRFW</sequence>
<keyword evidence="1" id="KW-0812">Transmembrane</keyword>
<organism evidence="2 3">
    <name type="scientific">Phaseolus coccineus</name>
    <name type="common">Scarlet runner bean</name>
    <name type="synonym">Phaseolus multiflorus</name>
    <dbReference type="NCBI Taxonomy" id="3886"/>
    <lineage>
        <taxon>Eukaryota</taxon>
        <taxon>Viridiplantae</taxon>
        <taxon>Streptophyta</taxon>
        <taxon>Embryophyta</taxon>
        <taxon>Tracheophyta</taxon>
        <taxon>Spermatophyta</taxon>
        <taxon>Magnoliopsida</taxon>
        <taxon>eudicotyledons</taxon>
        <taxon>Gunneridae</taxon>
        <taxon>Pentapetalae</taxon>
        <taxon>rosids</taxon>
        <taxon>fabids</taxon>
        <taxon>Fabales</taxon>
        <taxon>Fabaceae</taxon>
        <taxon>Papilionoideae</taxon>
        <taxon>50 kb inversion clade</taxon>
        <taxon>NPAAA clade</taxon>
        <taxon>indigoferoid/millettioid clade</taxon>
        <taxon>Phaseoleae</taxon>
        <taxon>Phaseolus</taxon>
    </lineage>
</organism>
<dbReference type="Proteomes" id="UP001374584">
    <property type="component" value="Unassembled WGS sequence"/>
</dbReference>